<accession>A0A846WVY7</accession>
<sequence length="299" mass="32212">MSEVVDQARIPAQAFAMGDGARDSCGRDGETPVHPVWLSDFRIDATAVTNAAFAAFVTATGYRTDAERAGSSAVFHLMVEADDADVLGAPPGLGWWRAVAGADWCHPRGPRSTVDGLAEHPVVQVSWNDAQAYCEWADRCLPTEAQWEAAARGGLPGRRFPWGDELSDDVLQLNVFRGEFPDGPADDGGPGTVPVRSYRPNGYGVWQAVGNVWEWCADVFSADTYARDLASGLVVDPTGPDDGDEDVRVLRGGSYLCHDSYCRRYRNSARTCNTRDSSAGNIGFRTVSRPAPAVDGNRA</sequence>
<comment type="caution">
    <text evidence="2">The sequence shown here is derived from an EMBL/GenBank/DDBJ whole genome shotgun (WGS) entry which is preliminary data.</text>
</comment>
<dbReference type="AlphaFoldDB" id="A0A846WVY7"/>
<dbReference type="PANTHER" id="PTHR23150">
    <property type="entry name" value="SULFATASE MODIFYING FACTOR 1, 2"/>
    <property type="match status" value="1"/>
</dbReference>
<reference evidence="2 3" key="1">
    <citation type="submission" date="2020-04" db="EMBL/GenBank/DDBJ databases">
        <title>MicrobeNet Type strains.</title>
        <authorList>
            <person name="Nicholson A.C."/>
        </authorList>
    </citation>
    <scope>NUCLEOTIDE SEQUENCE [LARGE SCALE GENOMIC DNA]</scope>
    <source>
        <strain evidence="2 3">DSM 44113</strain>
    </source>
</reference>
<dbReference type="PANTHER" id="PTHR23150:SF19">
    <property type="entry name" value="FORMYLGLYCINE-GENERATING ENZYME"/>
    <property type="match status" value="1"/>
</dbReference>
<name>A0A846WVY7_9ACTN</name>
<keyword evidence="3" id="KW-1185">Reference proteome</keyword>
<dbReference type="Gene3D" id="3.90.1580.10">
    <property type="entry name" value="paralog of FGE (formylglycine-generating enzyme)"/>
    <property type="match status" value="1"/>
</dbReference>
<protein>
    <submittedName>
        <fullName evidence="2">Formylglycine-generating enzyme family protein</fullName>
    </submittedName>
</protein>
<dbReference type="EMBL" id="JAAXOQ010000002">
    <property type="protein sequence ID" value="NKY17183.1"/>
    <property type="molecule type" value="Genomic_DNA"/>
</dbReference>
<dbReference type="InterPro" id="IPR005532">
    <property type="entry name" value="SUMF_dom"/>
</dbReference>
<evidence type="ECO:0000313" key="2">
    <source>
        <dbReference type="EMBL" id="NKY17183.1"/>
    </source>
</evidence>
<dbReference type="InterPro" id="IPR051043">
    <property type="entry name" value="Sulfatase_Mod_Factor_Kinase"/>
</dbReference>
<evidence type="ECO:0000259" key="1">
    <source>
        <dbReference type="Pfam" id="PF03781"/>
    </source>
</evidence>
<dbReference type="InterPro" id="IPR016187">
    <property type="entry name" value="CTDL_fold"/>
</dbReference>
<dbReference type="GO" id="GO:0120147">
    <property type="term" value="F:formylglycine-generating oxidase activity"/>
    <property type="evidence" value="ECO:0007669"/>
    <property type="project" value="TreeGrafter"/>
</dbReference>
<gene>
    <name evidence="2" type="ORF">HF999_02160</name>
</gene>
<dbReference type="SUPFAM" id="SSF56436">
    <property type="entry name" value="C-type lectin-like"/>
    <property type="match status" value="1"/>
</dbReference>
<dbReference type="Proteomes" id="UP000582646">
    <property type="component" value="Unassembled WGS sequence"/>
</dbReference>
<organism evidence="2 3">
    <name type="scientific">Tsukamurella spumae</name>
    <dbReference type="NCBI Taxonomy" id="44753"/>
    <lineage>
        <taxon>Bacteria</taxon>
        <taxon>Bacillati</taxon>
        <taxon>Actinomycetota</taxon>
        <taxon>Actinomycetes</taxon>
        <taxon>Mycobacteriales</taxon>
        <taxon>Tsukamurellaceae</taxon>
        <taxon>Tsukamurella</taxon>
    </lineage>
</organism>
<proteinExistence type="predicted"/>
<dbReference type="InterPro" id="IPR042095">
    <property type="entry name" value="SUMF_sf"/>
</dbReference>
<dbReference type="Pfam" id="PF03781">
    <property type="entry name" value="FGE-sulfatase"/>
    <property type="match status" value="1"/>
</dbReference>
<dbReference type="RefSeq" id="WP_168544297.1">
    <property type="nucleotide sequence ID" value="NZ_BAAAKS010000025.1"/>
</dbReference>
<evidence type="ECO:0000313" key="3">
    <source>
        <dbReference type="Proteomes" id="UP000582646"/>
    </source>
</evidence>
<feature type="domain" description="Sulfatase-modifying factor enzyme-like" evidence="1">
    <location>
        <begin position="7"/>
        <end position="287"/>
    </location>
</feature>